<proteinExistence type="predicted"/>
<evidence type="ECO:0000313" key="1">
    <source>
        <dbReference type="EMBL" id="OGM93712.1"/>
    </source>
</evidence>
<name>A0A1F8DYV9_9BACT</name>
<dbReference type="Proteomes" id="UP000177011">
    <property type="component" value="Unassembled WGS sequence"/>
</dbReference>
<evidence type="ECO:0008006" key="3">
    <source>
        <dbReference type="Google" id="ProtNLM"/>
    </source>
</evidence>
<protein>
    <recommendedName>
        <fullName evidence="3">Lipid-A-disaccharide synthase</fullName>
    </recommendedName>
</protein>
<reference evidence="1 2" key="1">
    <citation type="journal article" date="2016" name="Nat. Commun.">
        <title>Thousands of microbial genomes shed light on interconnected biogeochemical processes in an aquifer system.</title>
        <authorList>
            <person name="Anantharaman K."/>
            <person name="Brown C.T."/>
            <person name="Hug L.A."/>
            <person name="Sharon I."/>
            <person name="Castelle C.J."/>
            <person name="Probst A.J."/>
            <person name="Thomas B.C."/>
            <person name="Singh A."/>
            <person name="Wilkins M.J."/>
            <person name="Karaoz U."/>
            <person name="Brodie E.L."/>
            <person name="Williams K.H."/>
            <person name="Hubbard S.S."/>
            <person name="Banfield J.F."/>
        </authorList>
    </citation>
    <scope>NUCLEOTIDE SEQUENCE [LARGE SCALE GENOMIC DNA]</scope>
</reference>
<sequence>MAKRVAVCFGDAGTTDCIGESVNQLLAEGYPIEVFLDPKGAGRKALTRLGIPFTEATEIDIDQYGLVISGTNGKAQTLWVSATKAALDRNVPVIWCGDFYMSGCEAAVRDLVPTWLTTLDESARKLALRARPDLGPDSVVALGNASFDNVADFLSPSYRLAVRKEMRRCLNSATIVYFAASSSNQFKREEMDATIHALVTSVRNFIPPPHVIVSFHPADPAKDELEALARDLLENADVPHTIGERVMSGVPDYVGADAAVVQYSTEGVKSSLVVPTAFVLLPSMRAYQRTRGGKWPFFPQIARGAAEVVWHVDAFDSTLERMLEGEDDYFTALCEASQEHFSGLIDGGSTGRLKKFLKQKINDIK</sequence>
<dbReference type="AlphaFoldDB" id="A0A1F8DYV9"/>
<accession>A0A1F8DYV9</accession>
<dbReference type="EMBL" id="MGIS01000008">
    <property type="protein sequence ID" value="OGM93712.1"/>
    <property type="molecule type" value="Genomic_DNA"/>
</dbReference>
<organism evidence="1 2">
    <name type="scientific">Candidatus Wolfebacteria bacterium RIFCSPLOWO2_01_FULL_47_17b</name>
    <dbReference type="NCBI Taxonomy" id="1802558"/>
    <lineage>
        <taxon>Bacteria</taxon>
        <taxon>Candidatus Wolfeibacteriota</taxon>
    </lineage>
</organism>
<evidence type="ECO:0000313" key="2">
    <source>
        <dbReference type="Proteomes" id="UP000177011"/>
    </source>
</evidence>
<comment type="caution">
    <text evidence="1">The sequence shown here is derived from an EMBL/GenBank/DDBJ whole genome shotgun (WGS) entry which is preliminary data.</text>
</comment>
<gene>
    <name evidence="1" type="ORF">A2935_01670</name>
</gene>